<evidence type="ECO:0000313" key="1">
    <source>
        <dbReference type="EMBL" id="SCB53022.1"/>
    </source>
</evidence>
<accession>A0A1C3XL46</accession>
<evidence type="ECO:0000313" key="2">
    <source>
        <dbReference type="Proteomes" id="UP000199205"/>
    </source>
</evidence>
<name>A0A1C3XL46_9HYPH</name>
<protein>
    <submittedName>
        <fullName evidence="1">Uncharacterized protein</fullName>
    </submittedName>
</protein>
<dbReference type="EMBL" id="FMAF01000060">
    <property type="protein sequence ID" value="SCB53022.1"/>
    <property type="molecule type" value="Genomic_DNA"/>
</dbReference>
<sequence>MPHIQDLMTISLSIDLNGIIKDGENELRHHEGHEETFSCGLEDAESTADLIREIADAIEEGRLYGWMMQDQADSMVKAGDLREETQSEMFDRVSGAYTEQSLSVDKIGTSTVAIDALDDTASQRDNPNQALGDIAE</sequence>
<dbReference type="AlphaFoldDB" id="A0A1C3XL46"/>
<proteinExistence type="predicted"/>
<gene>
    <name evidence="1" type="ORF">GA0061101_16012</name>
</gene>
<organism evidence="1 2">
    <name type="scientific">Rhizobium lusitanum</name>
    <dbReference type="NCBI Taxonomy" id="293958"/>
    <lineage>
        <taxon>Bacteria</taxon>
        <taxon>Pseudomonadati</taxon>
        <taxon>Pseudomonadota</taxon>
        <taxon>Alphaproteobacteria</taxon>
        <taxon>Hyphomicrobiales</taxon>
        <taxon>Rhizobiaceae</taxon>
        <taxon>Rhizobium/Agrobacterium group</taxon>
        <taxon>Rhizobium</taxon>
    </lineage>
</organism>
<reference evidence="2" key="1">
    <citation type="submission" date="2016-08" db="EMBL/GenBank/DDBJ databases">
        <authorList>
            <person name="Varghese N."/>
            <person name="Submissions Spin"/>
        </authorList>
    </citation>
    <scope>NUCLEOTIDE SEQUENCE [LARGE SCALE GENOMIC DNA]</scope>
    <source>
        <strain evidence="2">P1-7</strain>
    </source>
</reference>
<dbReference type="Proteomes" id="UP000199205">
    <property type="component" value="Unassembled WGS sequence"/>
</dbReference>